<reference evidence="4" key="1">
    <citation type="journal article" date="2019" name="Int. J. Syst. Evol. Microbiol.">
        <title>The Global Catalogue of Microorganisms (GCM) 10K type strain sequencing project: providing services to taxonomists for standard genome sequencing and annotation.</title>
        <authorList>
            <consortium name="The Broad Institute Genomics Platform"/>
            <consortium name="The Broad Institute Genome Sequencing Center for Infectious Disease"/>
            <person name="Wu L."/>
            <person name="Ma J."/>
        </authorList>
    </citation>
    <scope>NUCLEOTIDE SEQUENCE [LARGE SCALE GENOMIC DNA]</scope>
    <source>
        <strain evidence="4">CGMCC 1.9106</strain>
    </source>
</reference>
<sequence length="131" mass="14022">MTPRHPTRSAGFVVLVLATLCGGVLGLVMLVNRIEPTVSTWLAGVSFALFVVLCGVAALGWFWREHEVWRALGGPEQLAARVRARAEQQAAYSAAVHASYQARAAEEAAYRLANGPDRTEAKAGPPPRIDG</sequence>
<accession>A0ABW2H0R0</accession>
<evidence type="ECO:0000256" key="1">
    <source>
        <dbReference type="SAM" id="MobiDB-lite"/>
    </source>
</evidence>
<protein>
    <submittedName>
        <fullName evidence="3">Uncharacterized protein</fullName>
    </submittedName>
</protein>
<keyword evidence="4" id="KW-1185">Reference proteome</keyword>
<evidence type="ECO:0000313" key="4">
    <source>
        <dbReference type="Proteomes" id="UP001596392"/>
    </source>
</evidence>
<evidence type="ECO:0000313" key="3">
    <source>
        <dbReference type="EMBL" id="MFC7244174.1"/>
    </source>
</evidence>
<keyword evidence="2" id="KW-0472">Membrane</keyword>
<proteinExistence type="predicted"/>
<dbReference type="RefSeq" id="WP_376807234.1">
    <property type="nucleotide sequence ID" value="NZ_JBHTAC010000015.1"/>
</dbReference>
<name>A0ABW2H0R0_9ACTN</name>
<gene>
    <name evidence="3" type="ORF">ACFQO7_17005</name>
</gene>
<feature type="transmembrane region" description="Helical" evidence="2">
    <location>
        <begin position="12"/>
        <end position="34"/>
    </location>
</feature>
<dbReference type="Proteomes" id="UP001596392">
    <property type="component" value="Unassembled WGS sequence"/>
</dbReference>
<feature type="transmembrane region" description="Helical" evidence="2">
    <location>
        <begin position="40"/>
        <end position="63"/>
    </location>
</feature>
<comment type="caution">
    <text evidence="3">The sequence shown here is derived from an EMBL/GenBank/DDBJ whole genome shotgun (WGS) entry which is preliminary data.</text>
</comment>
<feature type="region of interest" description="Disordered" evidence="1">
    <location>
        <begin position="112"/>
        <end position="131"/>
    </location>
</feature>
<keyword evidence="2" id="KW-1133">Transmembrane helix</keyword>
<dbReference type="EMBL" id="JBHTAC010000015">
    <property type="protein sequence ID" value="MFC7244174.1"/>
    <property type="molecule type" value="Genomic_DNA"/>
</dbReference>
<keyword evidence="2" id="KW-0812">Transmembrane</keyword>
<evidence type="ECO:0000256" key="2">
    <source>
        <dbReference type="SAM" id="Phobius"/>
    </source>
</evidence>
<organism evidence="3 4">
    <name type="scientific">Catellatospora aurea</name>
    <dbReference type="NCBI Taxonomy" id="1337874"/>
    <lineage>
        <taxon>Bacteria</taxon>
        <taxon>Bacillati</taxon>
        <taxon>Actinomycetota</taxon>
        <taxon>Actinomycetes</taxon>
        <taxon>Micromonosporales</taxon>
        <taxon>Micromonosporaceae</taxon>
        <taxon>Catellatospora</taxon>
    </lineage>
</organism>